<accession>A0ABZ3A1J8</accession>
<feature type="transmembrane region" description="Helical" evidence="1">
    <location>
        <begin position="79"/>
        <end position="96"/>
    </location>
</feature>
<evidence type="ECO:0000313" key="3">
    <source>
        <dbReference type="Proteomes" id="UP001448858"/>
    </source>
</evidence>
<proteinExistence type="predicted"/>
<evidence type="ECO:0000313" key="2">
    <source>
        <dbReference type="EMBL" id="WZP17450.1"/>
    </source>
</evidence>
<keyword evidence="1" id="KW-0472">Membrane</keyword>
<reference evidence="2 3" key="1">
    <citation type="submission" date="2024-04" db="EMBL/GenBank/DDBJ databases">
        <title>Arthrobacter sp. from Plains bison fecal sample.</title>
        <authorList>
            <person name="Ruzzini A."/>
        </authorList>
    </citation>
    <scope>NUCLEOTIDE SEQUENCE [LARGE SCALE GENOMIC DNA]</scope>
    <source>
        <strain evidence="2 3">EINP1</strain>
    </source>
</reference>
<dbReference type="EMBL" id="CP151657">
    <property type="protein sequence ID" value="WZP17450.1"/>
    <property type="molecule type" value="Genomic_DNA"/>
</dbReference>
<keyword evidence="1" id="KW-1133">Transmembrane helix</keyword>
<dbReference type="RefSeq" id="WP_342025045.1">
    <property type="nucleotide sequence ID" value="NZ_CP151657.1"/>
</dbReference>
<keyword evidence="3" id="KW-1185">Reference proteome</keyword>
<evidence type="ECO:0000256" key="1">
    <source>
        <dbReference type="SAM" id="Phobius"/>
    </source>
</evidence>
<organism evidence="2 3">
    <name type="scientific">Arthrobacter citreus</name>
    <dbReference type="NCBI Taxonomy" id="1670"/>
    <lineage>
        <taxon>Bacteria</taxon>
        <taxon>Bacillati</taxon>
        <taxon>Actinomycetota</taxon>
        <taxon>Actinomycetes</taxon>
        <taxon>Micrococcales</taxon>
        <taxon>Micrococcaceae</taxon>
        <taxon>Arthrobacter</taxon>
    </lineage>
</organism>
<name>A0ABZ3A1J8_9MICC</name>
<sequence length="241" mass="27376">MYPKDQSDPRACFVGIDFTVEIRTPGVFDEAGLQKTVDKVIVNFFRKRHIVARPCHLGGFGSATGNPLMEVIDWVRENWAILTGFVTLMVAGYYKFRRLVERVRTHLVNRVIDPYHPSIVITVSPRTGVIGTGSNDFETERSAFSDVLLQFPELHGALVEKVPTHRFSLRAIQSGNSIASNAFFKLKSVTRRDVALMLAKIEQVKARGFSGATILMYRKFGIIRRFDVSKNSSDFYRLMRR</sequence>
<keyword evidence="1" id="KW-0812">Transmembrane</keyword>
<gene>
    <name evidence="2" type="ORF">AAE021_07800</name>
</gene>
<dbReference type="Proteomes" id="UP001448858">
    <property type="component" value="Chromosome"/>
</dbReference>
<protein>
    <submittedName>
        <fullName evidence="2">Uncharacterized protein</fullName>
    </submittedName>
</protein>